<name>A0AAV7HZ64_COTGL</name>
<dbReference type="Proteomes" id="UP000826195">
    <property type="component" value="Unassembled WGS sequence"/>
</dbReference>
<reference evidence="1 2" key="1">
    <citation type="journal article" date="2021" name="J. Hered.">
        <title>A chromosome-level genome assembly of the parasitoid wasp, Cotesia glomerata (Hymenoptera: Braconidae).</title>
        <authorList>
            <person name="Pinto B.J."/>
            <person name="Weis J.J."/>
            <person name="Gamble T."/>
            <person name="Ode P.J."/>
            <person name="Paul R."/>
            <person name="Zaspel J.M."/>
        </authorList>
    </citation>
    <scope>NUCLEOTIDE SEQUENCE [LARGE SCALE GENOMIC DNA]</scope>
    <source>
        <strain evidence="1">CgM1</strain>
    </source>
</reference>
<protein>
    <submittedName>
        <fullName evidence="1">Uncharacterized protein</fullName>
    </submittedName>
</protein>
<proteinExistence type="predicted"/>
<evidence type="ECO:0000313" key="2">
    <source>
        <dbReference type="Proteomes" id="UP000826195"/>
    </source>
</evidence>
<dbReference type="EMBL" id="JAHXZJ010002609">
    <property type="protein sequence ID" value="KAH0539738.1"/>
    <property type="molecule type" value="Genomic_DNA"/>
</dbReference>
<evidence type="ECO:0000313" key="1">
    <source>
        <dbReference type="EMBL" id="KAH0539738.1"/>
    </source>
</evidence>
<accession>A0AAV7HZ64</accession>
<keyword evidence="2" id="KW-1185">Reference proteome</keyword>
<organism evidence="1 2">
    <name type="scientific">Cotesia glomerata</name>
    <name type="common">Lepidopteran parasitic wasp</name>
    <name type="synonym">Apanteles glomeratus</name>
    <dbReference type="NCBI Taxonomy" id="32391"/>
    <lineage>
        <taxon>Eukaryota</taxon>
        <taxon>Metazoa</taxon>
        <taxon>Ecdysozoa</taxon>
        <taxon>Arthropoda</taxon>
        <taxon>Hexapoda</taxon>
        <taxon>Insecta</taxon>
        <taxon>Pterygota</taxon>
        <taxon>Neoptera</taxon>
        <taxon>Endopterygota</taxon>
        <taxon>Hymenoptera</taxon>
        <taxon>Apocrita</taxon>
        <taxon>Ichneumonoidea</taxon>
        <taxon>Braconidae</taxon>
        <taxon>Microgastrinae</taxon>
        <taxon>Cotesia</taxon>
    </lineage>
</organism>
<comment type="caution">
    <text evidence="1">The sequence shown here is derived from an EMBL/GenBank/DDBJ whole genome shotgun (WGS) entry which is preliminary data.</text>
</comment>
<dbReference type="AlphaFoldDB" id="A0AAV7HZ64"/>
<sequence>MQIDPRKQKAVDMLSLQLDLAIGVVKVNEHKEQTRNPKKWAYKSVLAQFSSLLNRKRKELKQNSGEGEK</sequence>
<gene>
    <name evidence="1" type="ORF">KQX54_007727</name>
</gene>